<dbReference type="GO" id="GO:0005886">
    <property type="term" value="C:plasma membrane"/>
    <property type="evidence" value="ECO:0007669"/>
    <property type="project" value="UniProtKB-SubCell"/>
</dbReference>
<feature type="transmembrane region" description="Helical" evidence="6">
    <location>
        <begin position="333"/>
        <end position="352"/>
    </location>
</feature>
<dbReference type="InterPro" id="IPR020846">
    <property type="entry name" value="MFS_dom"/>
</dbReference>
<feature type="transmembrane region" description="Helical" evidence="6">
    <location>
        <begin position="265"/>
        <end position="286"/>
    </location>
</feature>
<reference evidence="9 11" key="2">
    <citation type="submission" date="2014-03" db="EMBL/GenBank/DDBJ databases">
        <title>Genomics of Bifidobacteria.</title>
        <authorList>
            <person name="Ventura M."/>
            <person name="Milani C."/>
            <person name="Lugli G.A."/>
        </authorList>
    </citation>
    <scope>NUCLEOTIDE SEQUENCE [LARGE SCALE GENOMIC DNA]</scope>
    <source>
        <strain evidence="9 11">LMG 11596</strain>
    </source>
</reference>
<keyword evidence="3 6" id="KW-1133">Transmembrane helix</keyword>
<keyword evidence="11" id="KW-1185">Reference proteome</keyword>
<keyword evidence="4 6" id="KW-0472">Membrane</keyword>
<protein>
    <submittedName>
        <fullName evidence="9">MFS transporter</fullName>
    </submittedName>
    <submittedName>
        <fullName evidence="8">Transporter, major facilitator family protein</fullName>
    </submittedName>
</protein>
<dbReference type="GO" id="GO:0022857">
    <property type="term" value="F:transmembrane transporter activity"/>
    <property type="evidence" value="ECO:0007669"/>
    <property type="project" value="InterPro"/>
</dbReference>
<evidence type="ECO:0000313" key="11">
    <source>
        <dbReference type="Proteomes" id="UP000029074"/>
    </source>
</evidence>
<name>D1NUM5_9BIFI</name>
<evidence type="ECO:0000256" key="6">
    <source>
        <dbReference type="SAM" id="Phobius"/>
    </source>
</evidence>
<feature type="transmembrane region" description="Helical" evidence="6">
    <location>
        <begin position="163"/>
        <end position="183"/>
    </location>
</feature>
<feature type="transmembrane region" description="Helical" evidence="6">
    <location>
        <begin position="133"/>
        <end position="157"/>
    </location>
</feature>
<sequence length="534" mass="56503">MMHGGKLALVFIALALAVFVGSLSETIAATALPTIVGDLGGVEIMQWVSTMYILTSTIVMPFYGRMGDRIGRKHLIMVAMALYAIGKVICAIAPNMALLLTGRAVSGLGGGGVIILSQAILADIVSARARGKYMGAIGAVFAVSTVLGPVIGGWVVQDFGWRMVFWCTIPLDIIAITMTGLFLRKDAHKASGNSIDMWGIIMSTAFTVTLVLAASWGGNLYAWDSWQILGLFFISLLCAIAFVWIERRAQEPVIPVRLFKNRNFVLVTVTGMLVYGAVAGATNYLPTFLQIVEDKSPTIAGLMMTPMMAGSLITSTVTGFLASITGKYKWMPIAMGAVMTFGFVMLSSIGVGTPAILLMTYFFLIGFGQGLGSQILVLIVQNEFPHTIVGTATAGNNFFRQIGTTLGTAIVGSVFTSRLVSIVTPEIPSNVHISIADVTPQMLNKLPESLHGVIAQGYSEALTPIFRVFVPILAVATVLMFFIKQHPLATTINNKGTAALEAAQNQPSTQQSPQAGSSPSAAANSSPAAAHNAA</sequence>
<reference evidence="8 10" key="1">
    <citation type="submission" date="2009-11" db="EMBL/GenBank/DDBJ databases">
        <authorList>
            <person name="Weinstock G."/>
            <person name="Sodergren E."/>
            <person name="Clifton S."/>
            <person name="Fulton L."/>
            <person name="Fulton B."/>
            <person name="Courtney L."/>
            <person name="Fronick C."/>
            <person name="Harrison M."/>
            <person name="Strong C."/>
            <person name="Farmer C."/>
            <person name="Delahaunty K."/>
            <person name="Markovic C."/>
            <person name="Hall O."/>
            <person name="Minx P."/>
            <person name="Tomlinson C."/>
            <person name="Mitreva M."/>
            <person name="Nelson J."/>
            <person name="Hou S."/>
            <person name="Wollam A."/>
            <person name="Pepin K.H."/>
            <person name="Johnson M."/>
            <person name="Bhonagiri V."/>
            <person name="Nash W.E."/>
            <person name="Warren W."/>
            <person name="Chinwalla A."/>
            <person name="Mardis E.R."/>
            <person name="Wilson R.K."/>
        </authorList>
    </citation>
    <scope>NUCLEOTIDE SEQUENCE [LARGE SCALE GENOMIC DNA]</scope>
    <source>
        <strain evidence="8 10">DSM 20093</strain>
    </source>
</reference>
<dbReference type="eggNOG" id="COG2814">
    <property type="taxonomic scope" value="Bacteria"/>
</dbReference>
<evidence type="ECO:0000256" key="5">
    <source>
        <dbReference type="SAM" id="MobiDB-lite"/>
    </source>
</evidence>
<evidence type="ECO:0000256" key="4">
    <source>
        <dbReference type="ARBA" id="ARBA00023136"/>
    </source>
</evidence>
<dbReference type="PRINTS" id="PR01036">
    <property type="entry name" value="TCRTETB"/>
</dbReference>
<gene>
    <name evidence="9" type="ORF">BGLCM_0183</name>
    <name evidence="8" type="ORF">BIFGAL_03551</name>
</gene>
<dbReference type="PANTHER" id="PTHR23501">
    <property type="entry name" value="MAJOR FACILITATOR SUPERFAMILY"/>
    <property type="match status" value="1"/>
</dbReference>
<feature type="domain" description="Major facilitator superfamily (MFS) profile" evidence="7">
    <location>
        <begin position="10"/>
        <end position="488"/>
    </location>
</feature>
<feature type="region of interest" description="Disordered" evidence="5">
    <location>
        <begin position="500"/>
        <end position="534"/>
    </location>
</feature>
<evidence type="ECO:0000313" key="9">
    <source>
        <dbReference type="EMBL" id="KFI59518.1"/>
    </source>
</evidence>
<feature type="transmembrane region" description="Helical" evidence="6">
    <location>
        <begin position="298"/>
        <end position="321"/>
    </location>
</feature>
<organism evidence="8 10">
    <name type="scientific">Bifidobacterium gallicum DSM 20093 = LMG 11596</name>
    <dbReference type="NCBI Taxonomy" id="561180"/>
    <lineage>
        <taxon>Bacteria</taxon>
        <taxon>Bacillati</taxon>
        <taxon>Actinomycetota</taxon>
        <taxon>Actinomycetes</taxon>
        <taxon>Bifidobacteriales</taxon>
        <taxon>Bifidobacteriaceae</taxon>
        <taxon>Bifidobacterium</taxon>
    </lineage>
</organism>
<feature type="transmembrane region" description="Helical" evidence="6">
    <location>
        <begin position="44"/>
        <end position="63"/>
    </location>
</feature>
<dbReference type="STRING" id="561180.BIFGAL_03551"/>
<comment type="caution">
    <text evidence="8">The sequence shown here is derived from an EMBL/GenBank/DDBJ whole genome shotgun (WGS) entry which is preliminary data.</text>
</comment>
<accession>D1NUM5</accession>
<feature type="transmembrane region" description="Helical" evidence="6">
    <location>
        <begin position="358"/>
        <end position="380"/>
    </location>
</feature>
<dbReference type="Proteomes" id="UP000029074">
    <property type="component" value="Unassembled WGS sequence"/>
</dbReference>
<dbReference type="PANTHER" id="PTHR23501:SF197">
    <property type="entry name" value="COMD"/>
    <property type="match status" value="1"/>
</dbReference>
<evidence type="ECO:0000256" key="3">
    <source>
        <dbReference type="ARBA" id="ARBA00022989"/>
    </source>
</evidence>
<dbReference type="EMBL" id="JGYW01000002">
    <property type="protein sequence ID" value="KFI59518.1"/>
    <property type="molecule type" value="Genomic_DNA"/>
</dbReference>
<evidence type="ECO:0000256" key="2">
    <source>
        <dbReference type="ARBA" id="ARBA00022692"/>
    </source>
</evidence>
<feature type="transmembrane region" description="Helical" evidence="6">
    <location>
        <begin position="75"/>
        <end position="94"/>
    </location>
</feature>
<dbReference type="EMBL" id="ABXB03000003">
    <property type="protein sequence ID" value="EFA22526.1"/>
    <property type="molecule type" value="Genomic_DNA"/>
</dbReference>
<evidence type="ECO:0000313" key="10">
    <source>
        <dbReference type="Proteomes" id="UP000003656"/>
    </source>
</evidence>
<feature type="transmembrane region" description="Helical" evidence="6">
    <location>
        <begin position="226"/>
        <end position="245"/>
    </location>
</feature>
<dbReference type="SUPFAM" id="SSF103473">
    <property type="entry name" value="MFS general substrate transporter"/>
    <property type="match status" value="1"/>
</dbReference>
<evidence type="ECO:0000313" key="8">
    <source>
        <dbReference type="EMBL" id="EFA22526.1"/>
    </source>
</evidence>
<comment type="subcellular location">
    <subcellularLocation>
        <location evidence="1">Cell membrane</location>
        <topology evidence="1">Multi-pass membrane protein</topology>
    </subcellularLocation>
</comment>
<feature type="transmembrane region" description="Helical" evidence="6">
    <location>
        <begin position="195"/>
        <end position="214"/>
    </location>
</feature>
<evidence type="ECO:0000256" key="1">
    <source>
        <dbReference type="ARBA" id="ARBA00004651"/>
    </source>
</evidence>
<dbReference type="Pfam" id="PF07690">
    <property type="entry name" value="MFS_1"/>
    <property type="match status" value="1"/>
</dbReference>
<dbReference type="PROSITE" id="PS50850">
    <property type="entry name" value="MFS"/>
    <property type="match status" value="1"/>
</dbReference>
<feature type="transmembrane region" description="Helical" evidence="6">
    <location>
        <begin position="100"/>
        <end position="121"/>
    </location>
</feature>
<dbReference type="InterPro" id="IPR036259">
    <property type="entry name" value="MFS_trans_sf"/>
</dbReference>
<dbReference type="Proteomes" id="UP000003656">
    <property type="component" value="Unassembled WGS sequence"/>
</dbReference>
<feature type="compositionally biased region" description="Low complexity" evidence="5">
    <location>
        <begin position="506"/>
        <end position="534"/>
    </location>
</feature>
<dbReference type="InterPro" id="IPR011701">
    <property type="entry name" value="MFS"/>
</dbReference>
<dbReference type="Gene3D" id="1.20.1720.10">
    <property type="entry name" value="Multidrug resistance protein D"/>
    <property type="match status" value="1"/>
</dbReference>
<evidence type="ECO:0000259" key="7">
    <source>
        <dbReference type="PROSITE" id="PS50850"/>
    </source>
</evidence>
<feature type="transmembrane region" description="Helical" evidence="6">
    <location>
        <begin position="465"/>
        <end position="483"/>
    </location>
</feature>
<proteinExistence type="predicted"/>
<keyword evidence="2 6" id="KW-0812">Transmembrane</keyword>
<dbReference type="Gene3D" id="1.20.1250.20">
    <property type="entry name" value="MFS general substrate transporter like domains"/>
    <property type="match status" value="1"/>
</dbReference>
<dbReference type="AlphaFoldDB" id="D1NUM5"/>